<keyword evidence="3 7" id="KW-0812">Transmembrane</keyword>
<dbReference type="GO" id="GO:0016787">
    <property type="term" value="F:hydrolase activity"/>
    <property type="evidence" value="ECO:0007669"/>
    <property type="project" value="UniProtKB-KW"/>
</dbReference>
<dbReference type="OrthoDB" id="5243958at2"/>
<name>A0A2T1A3D7_9ACTN</name>
<dbReference type="InterPro" id="IPR000326">
    <property type="entry name" value="PAP2/HPO"/>
</dbReference>
<keyword evidence="2" id="KW-1003">Cell membrane</keyword>
<evidence type="ECO:0000259" key="8">
    <source>
        <dbReference type="SMART" id="SM00014"/>
    </source>
</evidence>
<evidence type="ECO:0000256" key="6">
    <source>
        <dbReference type="ARBA" id="ARBA00023136"/>
    </source>
</evidence>
<protein>
    <submittedName>
        <fullName evidence="9">Undecaprenyl-diphosphatase/undecaprenyl-diphosphatase</fullName>
    </submittedName>
</protein>
<gene>
    <name evidence="9" type="ORF">CLV47_103179</name>
</gene>
<dbReference type="Proteomes" id="UP000237752">
    <property type="component" value="Unassembled WGS sequence"/>
</dbReference>
<evidence type="ECO:0000256" key="5">
    <source>
        <dbReference type="ARBA" id="ARBA00022989"/>
    </source>
</evidence>
<feature type="transmembrane region" description="Helical" evidence="7">
    <location>
        <begin position="56"/>
        <end position="76"/>
    </location>
</feature>
<comment type="caution">
    <text evidence="9">The sequence shown here is derived from an EMBL/GenBank/DDBJ whole genome shotgun (WGS) entry which is preliminary data.</text>
</comment>
<evidence type="ECO:0000256" key="1">
    <source>
        <dbReference type="ARBA" id="ARBA00004651"/>
    </source>
</evidence>
<dbReference type="SMART" id="SM00014">
    <property type="entry name" value="acidPPc"/>
    <property type="match status" value="1"/>
</dbReference>
<feature type="transmembrane region" description="Helical" evidence="7">
    <location>
        <begin position="153"/>
        <end position="171"/>
    </location>
</feature>
<dbReference type="PANTHER" id="PTHR14969:SF62">
    <property type="entry name" value="DECAPRENYLPHOSPHORYL-5-PHOSPHORIBOSE PHOSPHATASE RV3807C-RELATED"/>
    <property type="match status" value="1"/>
</dbReference>
<evidence type="ECO:0000313" key="9">
    <source>
        <dbReference type="EMBL" id="PRZ43122.1"/>
    </source>
</evidence>
<keyword evidence="4" id="KW-0378">Hydrolase</keyword>
<dbReference type="Gene3D" id="1.20.144.10">
    <property type="entry name" value="Phosphatidic acid phosphatase type 2/haloperoxidase"/>
    <property type="match status" value="1"/>
</dbReference>
<feature type="transmembrane region" description="Helical" evidence="7">
    <location>
        <begin position="23"/>
        <end position="44"/>
    </location>
</feature>
<organism evidence="9 10">
    <name type="scientific">Antricoccus suffuscus</name>
    <dbReference type="NCBI Taxonomy" id="1629062"/>
    <lineage>
        <taxon>Bacteria</taxon>
        <taxon>Bacillati</taxon>
        <taxon>Actinomycetota</taxon>
        <taxon>Actinomycetes</taxon>
        <taxon>Geodermatophilales</taxon>
        <taxon>Antricoccaceae</taxon>
        <taxon>Antricoccus</taxon>
    </lineage>
</organism>
<feature type="transmembrane region" description="Helical" evidence="7">
    <location>
        <begin position="129"/>
        <end position="147"/>
    </location>
</feature>
<reference evidence="9 10" key="1">
    <citation type="submission" date="2018-03" db="EMBL/GenBank/DDBJ databases">
        <title>Genomic Encyclopedia of Archaeal and Bacterial Type Strains, Phase II (KMG-II): from individual species to whole genera.</title>
        <authorList>
            <person name="Goeker M."/>
        </authorList>
    </citation>
    <scope>NUCLEOTIDE SEQUENCE [LARGE SCALE GENOMIC DNA]</scope>
    <source>
        <strain evidence="9 10">DSM 100065</strain>
    </source>
</reference>
<accession>A0A2T1A3D7</accession>
<keyword evidence="6 7" id="KW-0472">Membrane</keyword>
<sequence>MDTSIYRAVHNFMDNTTWLHGFMAAYALWGGLVLLAVMLVGAWWSARRRTTGRPAVAAAVLTGIATLVAVGLNAQVLSPLIGRVRPCNALPHMTTLLPCNPDYSMPSDHAIIAGAFAAGFWLIDRRLGIIATLLSLLLAFSRVYVGVHYPSDVLVGLVAGALITLAIYALLRRRAVLVVDRLSQSRWYRLVAPVREAPHARPSVTNVRPSVT</sequence>
<proteinExistence type="predicted"/>
<dbReference type="GO" id="GO:0005886">
    <property type="term" value="C:plasma membrane"/>
    <property type="evidence" value="ECO:0007669"/>
    <property type="project" value="UniProtKB-SubCell"/>
</dbReference>
<dbReference type="InterPro" id="IPR036938">
    <property type="entry name" value="PAP2/HPO_sf"/>
</dbReference>
<evidence type="ECO:0000256" key="4">
    <source>
        <dbReference type="ARBA" id="ARBA00022801"/>
    </source>
</evidence>
<feature type="domain" description="Phosphatidic acid phosphatase type 2/haloperoxidase" evidence="8">
    <location>
        <begin position="62"/>
        <end position="168"/>
    </location>
</feature>
<dbReference type="RefSeq" id="WP_106348089.1">
    <property type="nucleotide sequence ID" value="NZ_PVUE01000003.1"/>
</dbReference>
<dbReference type="EMBL" id="PVUE01000003">
    <property type="protein sequence ID" value="PRZ43122.1"/>
    <property type="molecule type" value="Genomic_DNA"/>
</dbReference>
<keyword evidence="10" id="KW-1185">Reference proteome</keyword>
<feature type="transmembrane region" description="Helical" evidence="7">
    <location>
        <begin position="103"/>
        <end position="122"/>
    </location>
</feature>
<dbReference type="AlphaFoldDB" id="A0A2T1A3D7"/>
<dbReference type="PANTHER" id="PTHR14969">
    <property type="entry name" value="SPHINGOSINE-1-PHOSPHATE PHOSPHOHYDROLASE"/>
    <property type="match status" value="1"/>
</dbReference>
<dbReference type="Pfam" id="PF01569">
    <property type="entry name" value="PAP2"/>
    <property type="match status" value="1"/>
</dbReference>
<evidence type="ECO:0000313" key="10">
    <source>
        <dbReference type="Proteomes" id="UP000237752"/>
    </source>
</evidence>
<evidence type="ECO:0000256" key="2">
    <source>
        <dbReference type="ARBA" id="ARBA00022475"/>
    </source>
</evidence>
<evidence type="ECO:0000256" key="7">
    <source>
        <dbReference type="SAM" id="Phobius"/>
    </source>
</evidence>
<comment type="subcellular location">
    <subcellularLocation>
        <location evidence="1">Cell membrane</location>
        <topology evidence="1">Multi-pass membrane protein</topology>
    </subcellularLocation>
</comment>
<evidence type="ECO:0000256" key="3">
    <source>
        <dbReference type="ARBA" id="ARBA00022692"/>
    </source>
</evidence>
<keyword evidence="5 7" id="KW-1133">Transmembrane helix</keyword>
<dbReference type="SUPFAM" id="SSF48317">
    <property type="entry name" value="Acid phosphatase/Vanadium-dependent haloperoxidase"/>
    <property type="match status" value="1"/>
</dbReference>